<feature type="region of interest" description="Disordered" evidence="1">
    <location>
        <begin position="546"/>
        <end position="597"/>
    </location>
</feature>
<evidence type="ECO:0000256" key="1">
    <source>
        <dbReference type="SAM" id="MobiDB-lite"/>
    </source>
</evidence>
<evidence type="ECO:0000259" key="3">
    <source>
        <dbReference type="SMART" id="SM00460"/>
    </source>
</evidence>
<feature type="domain" description="Transglutaminase-like" evidence="3">
    <location>
        <begin position="481"/>
        <end position="551"/>
    </location>
</feature>
<reference evidence="4" key="1">
    <citation type="submission" date="2021-03" db="EMBL/GenBank/DDBJ databases">
        <title>Pengzhenrongella sicca gen. nov., sp. nov., a new member of suborder Micrococcineae isolated from High-Arctic tundra soil.</title>
        <authorList>
            <person name="Peng F."/>
        </authorList>
    </citation>
    <scope>NUCLEOTIDE SEQUENCE</scope>
    <source>
        <strain evidence="4">LRZ-2</strain>
    </source>
</reference>
<dbReference type="SMART" id="SM00460">
    <property type="entry name" value="TGc"/>
    <property type="match status" value="1"/>
</dbReference>
<evidence type="ECO:0000256" key="2">
    <source>
        <dbReference type="SAM" id="Phobius"/>
    </source>
</evidence>
<feature type="transmembrane region" description="Helical" evidence="2">
    <location>
        <begin position="177"/>
        <end position="193"/>
    </location>
</feature>
<dbReference type="Pfam" id="PF01841">
    <property type="entry name" value="Transglut_core"/>
    <property type="match status" value="1"/>
</dbReference>
<dbReference type="EMBL" id="CP071868">
    <property type="protein sequence ID" value="QTE28994.1"/>
    <property type="molecule type" value="Genomic_DNA"/>
</dbReference>
<feature type="transmembrane region" description="Helical" evidence="2">
    <location>
        <begin position="604"/>
        <end position="632"/>
    </location>
</feature>
<keyword evidence="2" id="KW-0812">Transmembrane</keyword>
<dbReference type="PANTHER" id="PTHR42736:SF1">
    <property type="entry name" value="PROTEIN-GLUTAMINE GAMMA-GLUTAMYLTRANSFERASE"/>
    <property type="match status" value="1"/>
</dbReference>
<sequence>MNRAPARGPIAQAVDVVASAVLVGAGLVGFGPAFGGTRWAAAAGAGLALGLLLAMVGAARRWGPLTLAASVIVGYLLVAVPIAVPDGTVSRVLPTLDSTRAVLVAAIRAWKDVLTLTPPVGEHPSVLVVPLLTGLLTAVVTASLALRSTRPWWALLPAIVAFVTPIALGTIEPAEPAVQGSVFAAVAVGWAVWRRESRALATSHTADVEAGARAALARSRLSSGALMLVGVGAAAFLLVPLTAAAVPRHTLRETVVPPLDLRAYHSPLVGFRSYVKDHAKDVLFTVDGLPAGARIRLATLDGYDGVVYDVTEAGIGATFASVSSTLPGTGVTTQLKITSTAYSGVWVPDAGDLRSITFSGPRATTLAQSVYYNQRTGVAITTAGLSPGDTYELDVVLPRTWTDDELTGQQFATVTLPATTNVPDAVQASAGELAGAGTDSITAVRNLQTSLSTQGFFSHGLEGEAVSRSGHTAERIASLLSADQMIGDDEQYAVAMALMARQLGIPARVVMGFYPADATASGTVSITGDDVHAWVEVDFADAGWVAFDPTPPKDQTANQQAPKPRSNPKPQVLQPPAPLQAPAELPPNTRQDKGELRPSELDPWWLPALRTAALALIPALLLAGPLVLVAWLKRRRRRRRARADEPAARVSGGWHEVLDRAADLGTRVPGGATRRETAVLLAERYPRAELAPLAATADTAVFGAGEPDEADVAEMWRQVDAVVAAMSGSVGRWARLRARFSVRSLVAERRRIRPAVAGRTAIRRSRARAGGQR</sequence>
<dbReference type="InterPro" id="IPR038765">
    <property type="entry name" value="Papain-like_cys_pep_sf"/>
</dbReference>
<dbReference type="AlphaFoldDB" id="A0A8A4ZAU2"/>
<gene>
    <name evidence="4" type="ORF">J4E96_17040</name>
</gene>
<dbReference type="Pfam" id="PF11992">
    <property type="entry name" value="TgpA_N"/>
    <property type="match status" value="1"/>
</dbReference>
<proteinExistence type="predicted"/>
<feature type="transmembrane region" description="Helical" evidence="2">
    <location>
        <begin position="225"/>
        <end position="246"/>
    </location>
</feature>
<dbReference type="SUPFAM" id="SSF54001">
    <property type="entry name" value="Cysteine proteinases"/>
    <property type="match status" value="1"/>
</dbReference>
<keyword evidence="2" id="KW-0472">Membrane</keyword>
<keyword evidence="2" id="KW-1133">Transmembrane helix</keyword>
<name>A0A8A4ZAU2_9MICO</name>
<feature type="transmembrane region" description="Helical" evidence="2">
    <location>
        <begin position="65"/>
        <end position="84"/>
    </location>
</feature>
<dbReference type="Proteomes" id="UP000663937">
    <property type="component" value="Chromosome"/>
</dbReference>
<dbReference type="InterPro" id="IPR021878">
    <property type="entry name" value="TgpA_N"/>
</dbReference>
<dbReference type="Gene3D" id="3.10.620.30">
    <property type="match status" value="1"/>
</dbReference>
<dbReference type="InterPro" id="IPR002931">
    <property type="entry name" value="Transglutaminase-like"/>
</dbReference>
<dbReference type="PANTHER" id="PTHR42736">
    <property type="entry name" value="PROTEIN-GLUTAMINE GAMMA-GLUTAMYLTRANSFERASE"/>
    <property type="match status" value="1"/>
</dbReference>
<feature type="transmembrane region" description="Helical" evidence="2">
    <location>
        <begin position="153"/>
        <end position="171"/>
    </location>
</feature>
<dbReference type="KEGG" id="psic:J4E96_17040"/>
<evidence type="ECO:0000313" key="4">
    <source>
        <dbReference type="EMBL" id="QTE28994.1"/>
    </source>
</evidence>
<feature type="transmembrane region" description="Helical" evidence="2">
    <location>
        <begin position="39"/>
        <end position="58"/>
    </location>
</feature>
<keyword evidence="5" id="KW-1185">Reference proteome</keyword>
<organism evidence="4 5">
    <name type="scientific">Pengzhenrongella sicca</name>
    <dbReference type="NCBI Taxonomy" id="2819238"/>
    <lineage>
        <taxon>Bacteria</taxon>
        <taxon>Bacillati</taxon>
        <taxon>Actinomycetota</taxon>
        <taxon>Actinomycetes</taxon>
        <taxon>Micrococcales</taxon>
        <taxon>Pengzhenrongella</taxon>
    </lineage>
</organism>
<protein>
    <submittedName>
        <fullName evidence="4">Transglutaminase domain-containing protein</fullName>
    </submittedName>
</protein>
<accession>A0A8A4ZAU2</accession>
<evidence type="ECO:0000313" key="5">
    <source>
        <dbReference type="Proteomes" id="UP000663937"/>
    </source>
</evidence>
<dbReference type="InterPro" id="IPR052901">
    <property type="entry name" value="Bact_TGase-like"/>
</dbReference>
<dbReference type="RefSeq" id="WP_227423254.1">
    <property type="nucleotide sequence ID" value="NZ_CP071868.1"/>
</dbReference>
<feature type="transmembrane region" description="Helical" evidence="2">
    <location>
        <begin position="12"/>
        <end position="33"/>
    </location>
</feature>
<feature type="transmembrane region" description="Helical" evidence="2">
    <location>
        <begin position="126"/>
        <end position="146"/>
    </location>
</feature>